<dbReference type="Proteomes" id="UP000024635">
    <property type="component" value="Unassembled WGS sequence"/>
</dbReference>
<reference evidence="2" key="1">
    <citation type="journal article" date="2015" name="Nat. Genet.">
        <title>The genome and transcriptome of the zoonotic hookworm Ancylostoma ceylanicum identify infection-specific gene families.</title>
        <authorList>
            <person name="Schwarz E.M."/>
            <person name="Hu Y."/>
            <person name="Antoshechkin I."/>
            <person name="Miller M.M."/>
            <person name="Sternberg P.W."/>
            <person name="Aroian R.V."/>
        </authorList>
    </citation>
    <scope>NUCLEOTIDE SEQUENCE</scope>
    <source>
        <strain evidence="2">HY135</strain>
    </source>
</reference>
<organism evidence="1 2">
    <name type="scientific">Ancylostoma ceylanicum</name>
    <dbReference type="NCBI Taxonomy" id="53326"/>
    <lineage>
        <taxon>Eukaryota</taxon>
        <taxon>Metazoa</taxon>
        <taxon>Ecdysozoa</taxon>
        <taxon>Nematoda</taxon>
        <taxon>Chromadorea</taxon>
        <taxon>Rhabditida</taxon>
        <taxon>Rhabditina</taxon>
        <taxon>Rhabditomorpha</taxon>
        <taxon>Strongyloidea</taxon>
        <taxon>Ancylostomatidae</taxon>
        <taxon>Ancylostomatinae</taxon>
        <taxon>Ancylostoma</taxon>
    </lineage>
</organism>
<proteinExistence type="predicted"/>
<dbReference type="EMBL" id="JARK01000325">
    <property type="protein sequence ID" value="EYC38312.1"/>
    <property type="molecule type" value="Genomic_DNA"/>
</dbReference>
<gene>
    <name evidence="1" type="primary">Acey_s0725.g1858</name>
    <name evidence="1" type="ORF">Y032_0725g1858</name>
</gene>
<accession>A0A016WG86</accession>
<comment type="caution">
    <text evidence="1">The sequence shown here is derived from an EMBL/GenBank/DDBJ whole genome shotgun (WGS) entry which is preliminary data.</text>
</comment>
<name>A0A016WG86_9BILA</name>
<sequence length="161" mass="18581">MLCKNLWRTLYTGYRTSFASLNISLKLNDAEIHPFSNYREERGADSNAKYGGNIRYANNQIRKCIGTTQYFIYFWIRIRFAKHAHAQRKNNAHVVRNLLHCICIKLHVRLVSRMGNITRLGHFVPSRELASRFTGGDRRCWNHVNVASFGGFPSVLCSSNS</sequence>
<evidence type="ECO:0000313" key="2">
    <source>
        <dbReference type="Proteomes" id="UP000024635"/>
    </source>
</evidence>
<keyword evidence="2" id="KW-1185">Reference proteome</keyword>
<protein>
    <submittedName>
        <fullName evidence="1">Uncharacterized protein</fullName>
    </submittedName>
</protein>
<evidence type="ECO:0000313" key="1">
    <source>
        <dbReference type="EMBL" id="EYC38312.1"/>
    </source>
</evidence>
<dbReference type="AlphaFoldDB" id="A0A016WG86"/>